<sequence length="155" mass="18402">MEAAKKIDEQALSPKRDSNHHLIREFIGQMSVSNNKTKKFYENILVDFYLYHGKAWQKLSIQVCTQYIEYLDRVHRYKHKSMQILKKKVKLILLFLKFMQEEGNSINVYIEVENHLIVQRLFPHKKKVRSRKSSAQKSTKLKSAESPPKIIEGFH</sequence>
<name>N4W653_9BACI</name>
<organism evidence="2 3">
    <name type="scientific">Gracilibacillus halophilus YIM-C55.5</name>
    <dbReference type="NCBI Taxonomy" id="1308866"/>
    <lineage>
        <taxon>Bacteria</taxon>
        <taxon>Bacillati</taxon>
        <taxon>Bacillota</taxon>
        <taxon>Bacilli</taxon>
        <taxon>Bacillales</taxon>
        <taxon>Bacillaceae</taxon>
        <taxon>Gracilibacillus</taxon>
    </lineage>
</organism>
<feature type="region of interest" description="Disordered" evidence="1">
    <location>
        <begin position="128"/>
        <end position="155"/>
    </location>
</feature>
<dbReference type="EMBL" id="APML01000081">
    <property type="protein sequence ID" value="ENH95688.1"/>
    <property type="molecule type" value="Genomic_DNA"/>
</dbReference>
<dbReference type="RefSeq" id="WP_003474127.1">
    <property type="nucleotide sequence ID" value="NZ_APML01000081.1"/>
</dbReference>
<evidence type="ECO:0000313" key="2">
    <source>
        <dbReference type="EMBL" id="ENH95688.1"/>
    </source>
</evidence>
<keyword evidence="3" id="KW-1185">Reference proteome</keyword>
<evidence type="ECO:0000256" key="1">
    <source>
        <dbReference type="SAM" id="MobiDB-lite"/>
    </source>
</evidence>
<gene>
    <name evidence="2" type="ORF">J416_14822</name>
</gene>
<protein>
    <submittedName>
        <fullName evidence="2">Uncharacterized protein</fullName>
    </submittedName>
</protein>
<proteinExistence type="predicted"/>
<evidence type="ECO:0000313" key="3">
    <source>
        <dbReference type="Proteomes" id="UP000012283"/>
    </source>
</evidence>
<reference evidence="2 3" key="1">
    <citation type="submission" date="2013-03" db="EMBL/GenBank/DDBJ databases">
        <title>Draft genome sequence of Gracibacillus halophilus YIM-C55.5, a moderately halophilic and thermophilic organism from the Xiaochaidamu salt lake.</title>
        <authorList>
            <person name="Sugumar T."/>
            <person name="Polireddy D.R."/>
            <person name="Antony A."/>
            <person name="Madhava Y.R."/>
            <person name="Sivakumar N."/>
        </authorList>
    </citation>
    <scope>NUCLEOTIDE SEQUENCE [LARGE SCALE GENOMIC DNA]</scope>
    <source>
        <strain evidence="2 3">YIM-C55.5</strain>
    </source>
</reference>
<comment type="caution">
    <text evidence="2">The sequence shown here is derived from an EMBL/GenBank/DDBJ whole genome shotgun (WGS) entry which is preliminary data.</text>
</comment>
<dbReference type="Proteomes" id="UP000012283">
    <property type="component" value="Unassembled WGS sequence"/>
</dbReference>
<dbReference type="AlphaFoldDB" id="N4W653"/>
<accession>N4W653</accession>
<dbReference type="OrthoDB" id="2607117at2"/>